<evidence type="ECO:0000256" key="1">
    <source>
        <dbReference type="ARBA" id="ARBA00003283"/>
    </source>
</evidence>
<evidence type="ECO:0000256" key="3">
    <source>
        <dbReference type="ARBA" id="ARBA00022908"/>
    </source>
</evidence>
<comment type="similarity">
    <text evidence="2">Belongs to the 'phage' integrase family.</text>
</comment>
<dbReference type="AlphaFoldDB" id="A0A6N3F2S2"/>
<name>A0A6N3F2S2_CLOSY</name>
<dbReference type="InterPro" id="IPR010998">
    <property type="entry name" value="Integrase_recombinase_N"/>
</dbReference>
<dbReference type="GO" id="GO:0015074">
    <property type="term" value="P:DNA integration"/>
    <property type="evidence" value="ECO:0007669"/>
    <property type="project" value="UniProtKB-KW"/>
</dbReference>
<protein>
    <submittedName>
        <fullName evidence="7">Transposase from transposon Tn916</fullName>
    </submittedName>
</protein>
<gene>
    <name evidence="7" type="primary">Int-Tn_2</name>
    <name evidence="7" type="ORF">CSLFYP84_02345</name>
</gene>
<dbReference type="Gene3D" id="1.10.443.10">
    <property type="entry name" value="Intergrase catalytic core"/>
    <property type="match status" value="1"/>
</dbReference>
<dbReference type="PANTHER" id="PTHR30349:SF64">
    <property type="entry name" value="PROPHAGE INTEGRASE INTD-RELATED"/>
    <property type="match status" value="1"/>
</dbReference>
<dbReference type="InterPro" id="IPR013762">
    <property type="entry name" value="Integrase-like_cat_sf"/>
</dbReference>
<dbReference type="RefSeq" id="WP_021643776.1">
    <property type="nucleotide sequence ID" value="NZ_CABHNX010000215.1"/>
</dbReference>
<dbReference type="CDD" id="cd01189">
    <property type="entry name" value="INT_ICEBs1_C_like"/>
    <property type="match status" value="1"/>
</dbReference>
<evidence type="ECO:0000256" key="5">
    <source>
        <dbReference type="ARBA" id="ARBA00023172"/>
    </source>
</evidence>
<evidence type="ECO:0000313" key="7">
    <source>
        <dbReference type="EMBL" id="VYU46350.1"/>
    </source>
</evidence>
<sequence>MTQEEMKHIDPSGNHTISHLCEAWKLSMRYQVKPSTFACYATIIQKHIRPSIGTVEMEEMNNEILSEFILDRQSRGLSANTMRLILFLLKSIIRAGERRGICPAEPLDFFLPKDRGYEMKLLSQDNRRKLLSWLAGCRTNFELGLLLSLSTGIRVGELCGMKWEDVDLEEGVLHIRRTVSRIRNTDQKNTAAKTVLYIGSPKTGTSQREIPLPDFMIPRLKEKKREAGCYLLTGRTGCMEPRGVQRRFKNLLRKLRLPDVNIHALRHSFASQWIENGFDSKSLSEILGHSSVKITMDIYVHSNMSQKKVYMDQMTAV</sequence>
<proteinExistence type="inferred from homology"/>
<dbReference type="InterPro" id="IPR002104">
    <property type="entry name" value="Integrase_catalytic"/>
</dbReference>
<dbReference type="GO" id="GO:0003677">
    <property type="term" value="F:DNA binding"/>
    <property type="evidence" value="ECO:0007669"/>
    <property type="project" value="UniProtKB-KW"/>
</dbReference>
<keyword evidence="4" id="KW-0238">DNA-binding</keyword>
<dbReference type="InterPro" id="IPR050090">
    <property type="entry name" value="Tyrosine_recombinase_XerCD"/>
</dbReference>
<dbReference type="InterPro" id="IPR004107">
    <property type="entry name" value="Integrase_SAM-like_N"/>
</dbReference>
<keyword evidence="5" id="KW-0233">DNA recombination</keyword>
<dbReference type="PANTHER" id="PTHR30349">
    <property type="entry name" value="PHAGE INTEGRASE-RELATED"/>
    <property type="match status" value="1"/>
</dbReference>
<dbReference type="EMBL" id="CACRUA010000028">
    <property type="protein sequence ID" value="VYU46350.1"/>
    <property type="molecule type" value="Genomic_DNA"/>
</dbReference>
<dbReference type="Pfam" id="PF00589">
    <property type="entry name" value="Phage_integrase"/>
    <property type="match status" value="1"/>
</dbReference>
<evidence type="ECO:0000259" key="6">
    <source>
        <dbReference type="PROSITE" id="PS51898"/>
    </source>
</evidence>
<dbReference type="SUPFAM" id="SSF56349">
    <property type="entry name" value="DNA breaking-rejoining enzymes"/>
    <property type="match status" value="1"/>
</dbReference>
<evidence type="ECO:0000256" key="4">
    <source>
        <dbReference type="ARBA" id="ARBA00023125"/>
    </source>
</evidence>
<feature type="domain" description="Tyr recombinase" evidence="6">
    <location>
        <begin position="117"/>
        <end position="312"/>
    </location>
</feature>
<dbReference type="GO" id="GO:0006310">
    <property type="term" value="P:DNA recombination"/>
    <property type="evidence" value="ECO:0007669"/>
    <property type="project" value="UniProtKB-KW"/>
</dbReference>
<reference evidence="7" key="1">
    <citation type="submission" date="2019-11" db="EMBL/GenBank/DDBJ databases">
        <authorList>
            <person name="Feng L."/>
        </authorList>
    </citation>
    <scope>NUCLEOTIDE SEQUENCE</scope>
    <source>
        <strain evidence="7">CsymbiosumLFYP84</strain>
    </source>
</reference>
<evidence type="ECO:0000256" key="2">
    <source>
        <dbReference type="ARBA" id="ARBA00008857"/>
    </source>
</evidence>
<dbReference type="InterPro" id="IPR011010">
    <property type="entry name" value="DNA_brk_join_enz"/>
</dbReference>
<dbReference type="Pfam" id="PF14659">
    <property type="entry name" value="Phage_int_SAM_3"/>
    <property type="match status" value="1"/>
</dbReference>
<dbReference type="Gene3D" id="1.10.150.130">
    <property type="match status" value="1"/>
</dbReference>
<organism evidence="7">
    <name type="scientific">Clostridium symbiosum</name>
    <name type="common">Bacteroides symbiosus</name>
    <dbReference type="NCBI Taxonomy" id="1512"/>
    <lineage>
        <taxon>Bacteria</taxon>
        <taxon>Bacillati</taxon>
        <taxon>Bacillota</taxon>
        <taxon>Clostridia</taxon>
        <taxon>Lachnospirales</taxon>
        <taxon>Lachnospiraceae</taxon>
        <taxon>Otoolea</taxon>
    </lineage>
</organism>
<keyword evidence="3" id="KW-0229">DNA integration</keyword>
<accession>A0A6N3F2S2</accession>
<comment type="function">
    <text evidence="1">Site-specific tyrosine recombinase, which acts by catalyzing the cutting and rejoining of the recombining DNA molecules.</text>
</comment>
<dbReference type="PROSITE" id="PS51898">
    <property type="entry name" value="TYR_RECOMBINASE"/>
    <property type="match status" value="1"/>
</dbReference>